<dbReference type="InterPro" id="IPR029035">
    <property type="entry name" value="DHS-like_NAD/FAD-binding_dom"/>
</dbReference>
<dbReference type="GO" id="GO:0009099">
    <property type="term" value="P:L-valine biosynthetic process"/>
    <property type="evidence" value="ECO:0007669"/>
    <property type="project" value="TreeGrafter"/>
</dbReference>
<proteinExistence type="inferred from homology"/>
<evidence type="ECO:0000313" key="5">
    <source>
        <dbReference type="Proteomes" id="UP000537890"/>
    </source>
</evidence>
<dbReference type="GO" id="GO:0003984">
    <property type="term" value="F:acetolactate synthase activity"/>
    <property type="evidence" value="ECO:0007669"/>
    <property type="project" value="TreeGrafter"/>
</dbReference>
<dbReference type="GO" id="GO:0005948">
    <property type="term" value="C:acetolactate synthase complex"/>
    <property type="evidence" value="ECO:0007669"/>
    <property type="project" value="TreeGrafter"/>
</dbReference>
<dbReference type="InterPro" id="IPR045229">
    <property type="entry name" value="TPP_enz"/>
</dbReference>
<dbReference type="SUPFAM" id="SSF52467">
    <property type="entry name" value="DHS-like NAD/FAD-binding domain"/>
    <property type="match status" value="1"/>
</dbReference>
<reference evidence="4 5" key="1">
    <citation type="submission" date="2020-05" db="EMBL/GenBank/DDBJ databases">
        <title>Horizontal transmission and recombination maintain forever young bacterial symbiont genomes.</title>
        <authorList>
            <person name="Russell S.L."/>
            <person name="Pepper-Tunick E."/>
            <person name="Svedberg J."/>
            <person name="Byrne A."/>
            <person name="Ruelas Castillo J."/>
            <person name="Vollmers C."/>
            <person name="Beinart R.A."/>
            <person name="Corbett-Detig R."/>
        </authorList>
    </citation>
    <scope>NUCLEOTIDE SEQUENCE [LARGE SCALE GENOMIC DNA]</scope>
    <source>
        <strain evidence="4">4727-3</strain>
    </source>
</reference>
<protein>
    <recommendedName>
        <fullName evidence="6">Acetolactate synthase</fullName>
    </recommendedName>
</protein>
<dbReference type="InterPro" id="IPR012000">
    <property type="entry name" value="Thiamin_PyroP_enz_cen_dom"/>
</dbReference>
<dbReference type="AlphaFoldDB" id="A0A7Z0SDH4"/>
<dbReference type="GO" id="GO:0030976">
    <property type="term" value="F:thiamine pyrophosphate binding"/>
    <property type="evidence" value="ECO:0007669"/>
    <property type="project" value="InterPro"/>
</dbReference>
<gene>
    <name evidence="4" type="ORF">H0A75_04375</name>
</gene>
<dbReference type="Pfam" id="PF00205">
    <property type="entry name" value="TPP_enzyme_M"/>
    <property type="match status" value="1"/>
</dbReference>
<evidence type="ECO:0000256" key="1">
    <source>
        <dbReference type="ARBA" id="ARBA00007812"/>
    </source>
</evidence>
<dbReference type="InterPro" id="IPR029061">
    <property type="entry name" value="THDP-binding"/>
</dbReference>
<dbReference type="GO" id="GO:0050660">
    <property type="term" value="F:flavin adenine dinucleotide binding"/>
    <property type="evidence" value="ECO:0007669"/>
    <property type="project" value="TreeGrafter"/>
</dbReference>
<organism evidence="4 5">
    <name type="scientific">Candidatus Methanofishera endochildressiae</name>
    <dbReference type="NCBI Taxonomy" id="2738884"/>
    <lineage>
        <taxon>Bacteria</taxon>
        <taxon>Pseudomonadati</taxon>
        <taxon>Pseudomonadota</taxon>
        <taxon>Gammaproteobacteria</taxon>
        <taxon>Candidatus Methanofishera</taxon>
    </lineage>
</organism>
<dbReference type="Pfam" id="PF02775">
    <property type="entry name" value="TPP_enzyme_C"/>
    <property type="match status" value="1"/>
</dbReference>
<accession>A0A7Z0SDH4</accession>
<evidence type="ECO:0000313" key="4">
    <source>
        <dbReference type="EMBL" id="NYT46956.1"/>
    </source>
</evidence>
<dbReference type="Gene3D" id="3.40.50.1220">
    <property type="entry name" value="TPP-binding domain"/>
    <property type="match status" value="1"/>
</dbReference>
<dbReference type="GO" id="GO:0000287">
    <property type="term" value="F:magnesium ion binding"/>
    <property type="evidence" value="ECO:0007669"/>
    <property type="project" value="InterPro"/>
</dbReference>
<evidence type="ECO:0000259" key="2">
    <source>
        <dbReference type="Pfam" id="PF00205"/>
    </source>
</evidence>
<dbReference type="Proteomes" id="UP000537890">
    <property type="component" value="Unassembled WGS sequence"/>
</dbReference>
<evidence type="ECO:0008006" key="6">
    <source>
        <dbReference type="Google" id="ProtNLM"/>
    </source>
</evidence>
<sequence>MRFDDRVTGKLAEFCPHATIVHIDIDPASISKTVKVDVPIVGDVKLVLKQMLSVLKEHKKKPSKKALSAWWSRIEQWREANCLEFDRDSEVIKPQAVVEQLYQVTKGDAYITSDVGQHQMFAAQFYHFDKPRRWINSGGLGTMGFGLPAAIGVKLAHPEADVACITGEASIQMCIQELLIFGKDTKVKKFLT</sequence>
<comment type="caution">
    <text evidence="4">The sequence shown here is derived from an EMBL/GenBank/DDBJ whole genome shotgun (WGS) entry which is preliminary data.</text>
</comment>
<comment type="similarity">
    <text evidence="1">Belongs to the TPP enzyme family.</text>
</comment>
<dbReference type="GO" id="GO:0009097">
    <property type="term" value="P:isoleucine biosynthetic process"/>
    <property type="evidence" value="ECO:0007669"/>
    <property type="project" value="TreeGrafter"/>
</dbReference>
<dbReference type="InterPro" id="IPR011766">
    <property type="entry name" value="TPP_enzyme_TPP-bd"/>
</dbReference>
<dbReference type="PANTHER" id="PTHR18968">
    <property type="entry name" value="THIAMINE PYROPHOSPHATE ENZYMES"/>
    <property type="match status" value="1"/>
</dbReference>
<dbReference type="SUPFAM" id="SSF52518">
    <property type="entry name" value="Thiamin diphosphate-binding fold (THDP-binding)"/>
    <property type="match status" value="1"/>
</dbReference>
<evidence type="ECO:0000259" key="3">
    <source>
        <dbReference type="Pfam" id="PF02775"/>
    </source>
</evidence>
<dbReference type="EMBL" id="JACCHS010000061">
    <property type="protein sequence ID" value="NYT46956.1"/>
    <property type="molecule type" value="Genomic_DNA"/>
</dbReference>
<feature type="domain" description="Thiamine pyrophosphate enzyme TPP-binding" evidence="3">
    <location>
        <begin position="114"/>
        <end position="179"/>
    </location>
</feature>
<dbReference type="Gene3D" id="3.40.50.970">
    <property type="match status" value="1"/>
</dbReference>
<dbReference type="PANTHER" id="PTHR18968:SF13">
    <property type="entry name" value="ACETOLACTATE SYNTHASE CATALYTIC SUBUNIT, MITOCHONDRIAL"/>
    <property type="match status" value="1"/>
</dbReference>
<feature type="domain" description="Thiamine pyrophosphate enzyme central" evidence="2">
    <location>
        <begin position="2"/>
        <end position="51"/>
    </location>
</feature>
<name>A0A7Z0SDH4_9GAMM</name>